<keyword evidence="2" id="KW-0732">Signal</keyword>
<dbReference type="AlphaFoldDB" id="A0A1B6M4I5"/>
<feature type="compositionally biased region" description="Basic and acidic residues" evidence="1">
    <location>
        <begin position="159"/>
        <end position="170"/>
    </location>
</feature>
<protein>
    <submittedName>
        <fullName evidence="3">Uncharacterized protein</fullName>
    </submittedName>
</protein>
<feature type="compositionally biased region" description="Basic residues" evidence="1">
    <location>
        <begin position="70"/>
        <end position="79"/>
    </location>
</feature>
<feature type="compositionally biased region" description="Basic and acidic residues" evidence="1">
    <location>
        <begin position="111"/>
        <end position="138"/>
    </location>
</feature>
<accession>A0A1B6M4I5</accession>
<dbReference type="EMBL" id="GEBQ01009145">
    <property type="protein sequence ID" value="JAT30832.1"/>
    <property type="molecule type" value="Transcribed_RNA"/>
</dbReference>
<organism evidence="3">
    <name type="scientific">Graphocephala atropunctata</name>
    <dbReference type="NCBI Taxonomy" id="36148"/>
    <lineage>
        <taxon>Eukaryota</taxon>
        <taxon>Metazoa</taxon>
        <taxon>Ecdysozoa</taxon>
        <taxon>Arthropoda</taxon>
        <taxon>Hexapoda</taxon>
        <taxon>Insecta</taxon>
        <taxon>Pterygota</taxon>
        <taxon>Neoptera</taxon>
        <taxon>Paraneoptera</taxon>
        <taxon>Hemiptera</taxon>
        <taxon>Auchenorrhyncha</taxon>
        <taxon>Membracoidea</taxon>
        <taxon>Cicadellidae</taxon>
        <taxon>Cicadellinae</taxon>
        <taxon>Cicadellini</taxon>
        <taxon>Graphocephala</taxon>
    </lineage>
</organism>
<sequence length="170" mass="18771">CSLILGFLCAVLAVSTQSYDFLVPPLSVVSERLVKRQADREGPDQPPRSPPTDGEGPPESPDSGKDRNRTKVRPNRKNGRGPPPEGMGCRGGKTERGNMRNPSAEEFPGSDIKKVYGQDVHKLRVDDTYFSRDSDKAQHHGRGRRERGFNCHGNTDTNKTAEEEGPTKED</sequence>
<name>A0A1B6M4I5_9HEMI</name>
<gene>
    <name evidence="3" type="ORF">g.52865</name>
</gene>
<evidence type="ECO:0000256" key="2">
    <source>
        <dbReference type="SAM" id="SignalP"/>
    </source>
</evidence>
<feature type="compositionally biased region" description="Basic and acidic residues" evidence="1">
    <location>
        <begin position="34"/>
        <end position="43"/>
    </location>
</feature>
<feature type="non-terminal residue" evidence="3">
    <location>
        <position position="1"/>
    </location>
</feature>
<feature type="chain" id="PRO_5008587959" evidence="2">
    <location>
        <begin position="19"/>
        <end position="170"/>
    </location>
</feature>
<feature type="signal peptide" evidence="2">
    <location>
        <begin position="1"/>
        <end position="18"/>
    </location>
</feature>
<evidence type="ECO:0000256" key="1">
    <source>
        <dbReference type="SAM" id="MobiDB-lite"/>
    </source>
</evidence>
<proteinExistence type="predicted"/>
<evidence type="ECO:0000313" key="3">
    <source>
        <dbReference type="EMBL" id="JAT30832.1"/>
    </source>
</evidence>
<reference evidence="3" key="1">
    <citation type="submission" date="2015-11" db="EMBL/GenBank/DDBJ databases">
        <title>De novo transcriptome assembly of four potential Pierce s Disease insect vectors from Arizona vineyards.</title>
        <authorList>
            <person name="Tassone E.E."/>
        </authorList>
    </citation>
    <scope>NUCLEOTIDE SEQUENCE</scope>
</reference>
<feature type="region of interest" description="Disordered" evidence="1">
    <location>
        <begin position="34"/>
        <end position="170"/>
    </location>
</feature>